<dbReference type="Pfam" id="PF01553">
    <property type="entry name" value="Acyltransferase"/>
    <property type="match status" value="1"/>
</dbReference>
<dbReference type="InterPro" id="IPR002123">
    <property type="entry name" value="Plipid/glycerol_acylTrfase"/>
</dbReference>
<keyword evidence="4" id="KW-0812">Transmembrane</keyword>
<dbReference type="SUPFAM" id="SSF69593">
    <property type="entry name" value="Glycerol-3-phosphate (1)-acyltransferase"/>
    <property type="match status" value="1"/>
</dbReference>
<dbReference type="GO" id="GO:0005783">
    <property type="term" value="C:endoplasmic reticulum"/>
    <property type="evidence" value="ECO:0007669"/>
    <property type="project" value="TreeGrafter"/>
</dbReference>
<dbReference type="EMBL" id="HBUF01363030">
    <property type="protein sequence ID" value="CAG6721987.1"/>
    <property type="molecule type" value="Transcribed_RNA"/>
</dbReference>
<proteinExistence type="inferred from homology"/>
<dbReference type="GO" id="GO:0016746">
    <property type="term" value="F:acyltransferase activity"/>
    <property type="evidence" value="ECO:0007669"/>
    <property type="project" value="UniProtKB-KW"/>
</dbReference>
<dbReference type="EMBL" id="HBUF01323953">
    <property type="protein sequence ID" value="CAG6695516.1"/>
    <property type="molecule type" value="Transcribed_RNA"/>
</dbReference>
<feature type="transmembrane region" description="Helical" evidence="4">
    <location>
        <begin position="13"/>
        <end position="36"/>
    </location>
</feature>
<evidence type="ECO:0000259" key="5">
    <source>
        <dbReference type="SMART" id="SM00563"/>
    </source>
</evidence>
<dbReference type="SMART" id="SM00563">
    <property type="entry name" value="PlsC"/>
    <property type="match status" value="1"/>
</dbReference>
<keyword evidence="3 6" id="KW-0012">Acyltransferase</keyword>
<dbReference type="PANTHER" id="PTHR10983">
    <property type="entry name" value="1-ACYLGLYCEROL-3-PHOSPHATE ACYLTRANSFERASE-RELATED"/>
    <property type="match status" value="1"/>
</dbReference>
<protein>
    <submittedName>
        <fullName evidence="6">Acyl-CoA:lysophosphatidylglycerol acyltransferase 1</fullName>
    </submittedName>
</protein>
<reference evidence="6" key="1">
    <citation type="submission" date="2021-05" db="EMBL/GenBank/DDBJ databases">
        <authorList>
            <person name="Alioto T."/>
            <person name="Alioto T."/>
            <person name="Gomez Garrido J."/>
        </authorList>
    </citation>
    <scope>NUCLEOTIDE SEQUENCE</scope>
</reference>
<evidence type="ECO:0000313" key="6">
    <source>
        <dbReference type="EMBL" id="CAG6721987.1"/>
    </source>
</evidence>
<comment type="similarity">
    <text evidence="1">Belongs to the 1-acyl-sn-glycerol-3-phosphate acyltransferase family.</text>
</comment>
<dbReference type="AlphaFoldDB" id="A0A8D8VFV6"/>
<evidence type="ECO:0000256" key="3">
    <source>
        <dbReference type="ARBA" id="ARBA00023315"/>
    </source>
</evidence>
<evidence type="ECO:0000256" key="4">
    <source>
        <dbReference type="SAM" id="Phobius"/>
    </source>
</evidence>
<name>A0A8D8VFV6_9HEMI</name>
<evidence type="ECO:0000256" key="1">
    <source>
        <dbReference type="ARBA" id="ARBA00008655"/>
    </source>
</evidence>
<dbReference type="PANTHER" id="PTHR10983:SF2">
    <property type="entry name" value="ACYL-COA:LYSOPHOSPHATIDYLGLYCEROL ACYLTRANSFERASE 1"/>
    <property type="match status" value="1"/>
</dbReference>
<evidence type="ECO:0000256" key="2">
    <source>
        <dbReference type="ARBA" id="ARBA00022679"/>
    </source>
</evidence>
<dbReference type="CDD" id="cd07990">
    <property type="entry name" value="LPLAT_LCLAT1-like"/>
    <property type="match status" value="1"/>
</dbReference>
<dbReference type="Pfam" id="PF16076">
    <property type="entry name" value="Acyltransf_C"/>
    <property type="match status" value="1"/>
</dbReference>
<feature type="domain" description="Phospholipid/glycerol acyltransferase" evidence="5">
    <location>
        <begin position="90"/>
        <end position="214"/>
    </location>
</feature>
<keyword evidence="2 6" id="KW-0808">Transferase</keyword>
<organism evidence="6">
    <name type="scientific">Cacopsylla melanoneura</name>
    <dbReference type="NCBI Taxonomy" id="428564"/>
    <lineage>
        <taxon>Eukaryota</taxon>
        <taxon>Metazoa</taxon>
        <taxon>Ecdysozoa</taxon>
        <taxon>Arthropoda</taxon>
        <taxon>Hexapoda</taxon>
        <taxon>Insecta</taxon>
        <taxon>Pterygota</taxon>
        <taxon>Neoptera</taxon>
        <taxon>Paraneoptera</taxon>
        <taxon>Hemiptera</taxon>
        <taxon>Sternorrhyncha</taxon>
        <taxon>Psylloidea</taxon>
        <taxon>Psyllidae</taxon>
        <taxon>Psyllinae</taxon>
        <taxon>Cacopsylla</taxon>
    </lineage>
</organism>
<dbReference type="GO" id="GO:0036149">
    <property type="term" value="P:phosphatidylinositol acyl-chain remodeling"/>
    <property type="evidence" value="ECO:0007669"/>
    <property type="project" value="TreeGrafter"/>
</dbReference>
<keyword evidence="4" id="KW-1133">Transmembrane helix</keyword>
<accession>A0A8D8VFV6</accession>
<dbReference type="InterPro" id="IPR032098">
    <property type="entry name" value="Acyltransf_C"/>
</dbReference>
<sequence>MGILKNLFITVKVFLRISLVILNNIYCCPTYFIWMLVFQPLRWLKPRLYWHIEGKFFHWLLAMVSMWSWSAGYAIAEAGDDIRQCTEARTLVLVNHQSTGDVPMLMAALNPKRGVLPNIMWIMDKIFKYTNFGAISTLHEDFFILSGRTQREQAIVELRQHIRNSYIPRKRKWMMLFPEGGFLRKRREVSQRYAAKNNLPQLQHVSLPRLGAVGAIFEELHPDEEEICTDKLGNTAIFPPDTTLETELNPVRHNGKKIEREKGLKIDNDTLGYVLDITIGYPQGNPIDLPTIIMGQRDPCTTTLFYRLYPISHVPYGKEELTRWLYDRWEEKEHMLDAFYRSGQFPSRHTGYSSSPLPPTQLAQSPLRFLMLHLLFMTSSFFHYKLIEFGYAYFNSVGPL</sequence>
<keyword evidence="4" id="KW-0472">Membrane</keyword>